<evidence type="ECO:0000313" key="2">
    <source>
        <dbReference type="EMBL" id="MEW2363377.1"/>
    </source>
</evidence>
<comment type="caution">
    <text evidence="2">The sequence shown here is derived from an EMBL/GenBank/DDBJ whole genome shotgun (WGS) entry which is preliminary data.</text>
</comment>
<feature type="compositionally biased region" description="Polar residues" evidence="1">
    <location>
        <begin position="11"/>
        <end position="26"/>
    </location>
</feature>
<organism evidence="2 3">
    <name type="scientific">Streptomyces huasconensis</name>
    <dbReference type="NCBI Taxonomy" id="1854574"/>
    <lineage>
        <taxon>Bacteria</taxon>
        <taxon>Bacillati</taxon>
        <taxon>Actinomycetota</taxon>
        <taxon>Actinomycetes</taxon>
        <taxon>Kitasatosporales</taxon>
        <taxon>Streptomycetaceae</taxon>
        <taxon>Streptomyces</taxon>
    </lineage>
</organism>
<feature type="region of interest" description="Disordered" evidence="1">
    <location>
        <begin position="11"/>
        <end position="38"/>
    </location>
</feature>
<gene>
    <name evidence="2" type="ORF">AB0887_15690</name>
</gene>
<accession>A0ABV3LYA9</accession>
<evidence type="ECO:0008006" key="4">
    <source>
        <dbReference type="Google" id="ProtNLM"/>
    </source>
</evidence>
<dbReference type="EMBL" id="JBEYRS010000005">
    <property type="protein sequence ID" value="MEW2363377.1"/>
    <property type="molecule type" value="Genomic_DNA"/>
</dbReference>
<evidence type="ECO:0000313" key="3">
    <source>
        <dbReference type="Proteomes" id="UP001553843"/>
    </source>
</evidence>
<dbReference type="Proteomes" id="UP001553843">
    <property type="component" value="Unassembled WGS sequence"/>
</dbReference>
<protein>
    <recommendedName>
        <fullName evidence="4">ATP-binding protein</fullName>
    </recommendedName>
</protein>
<evidence type="ECO:0000256" key="1">
    <source>
        <dbReference type="SAM" id="MobiDB-lite"/>
    </source>
</evidence>
<name>A0ABV3LYA9_9ACTN</name>
<dbReference type="RefSeq" id="WP_359778666.1">
    <property type="nucleotide sequence ID" value="NZ_JBEYRR010000005.1"/>
</dbReference>
<reference evidence="2 3" key="1">
    <citation type="submission" date="2024-06" db="EMBL/GenBank/DDBJ databases">
        <title>The Natural Products Discovery Center: Release of the First 8490 Sequenced Strains for Exploring Actinobacteria Biosynthetic Diversity.</title>
        <authorList>
            <person name="Kalkreuter E."/>
            <person name="Kautsar S.A."/>
            <person name="Yang D."/>
            <person name="Bader C.D."/>
            <person name="Teijaro C.N."/>
            <person name="Fluegel L."/>
            <person name="Davis C.M."/>
            <person name="Simpson J.R."/>
            <person name="Lauterbach L."/>
            <person name="Steele A.D."/>
            <person name="Gui C."/>
            <person name="Meng S."/>
            <person name="Li G."/>
            <person name="Viehrig K."/>
            <person name="Ye F."/>
            <person name="Su P."/>
            <person name="Kiefer A.F."/>
            <person name="Nichols A."/>
            <person name="Cepeda A.J."/>
            <person name="Yan W."/>
            <person name="Fan B."/>
            <person name="Jiang Y."/>
            <person name="Adhikari A."/>
            <person name="Zheng C.-J."/>
            <person name="Schuster L."/>
            <person name="Cowan T.M."/>
            <person name="Smanski M.J."/>
            <person name="Chevrette M.G."/>
            <person name="De Carvalho L.P.S."/>
            <person name="Shen B."/>
        </authorList>
    </citation>
    <scope>NUCLEOTIDE SEQUENCE [LARGE SCALE GENOMIC DNA]</scope>
    <source>
        <strain evidence="2 3">NPDC047833</strain>
    </source>
</reference>
<sequence length="647" mass="71460">MTNSFWNSIQAPNGTFHTGSGQQTVHQHFGADSRPREQASRALPDDHLIWLKQRFLNPEGYHHAAQILEDTHTVLVDGPPGSGRNSTARMLLHAYPALRGNLREVLPEDDEGNLLLDPQQVGDAEGLLLDLSDIDRAAWQALHSWLPGYHAAVRKHGSRLAVVVPHPLTAPLDNVLAPHWAGIGAPRRLHVLRRALLLEDFPPGTPDPPPPGVLRLLEREPPIRDVARLAELIARARRSHPSDDFEAWCAKALAAINLQPEDVAQQVVTLGEGRPKALLLTTAMLHGESGARSDAVYEACEALLDTVDHPADDRPLLEREDLSARFEEIRAAPDAQGRVTFKALDYAPAVRTHFWNNMPGLRTRLGDWVAKAISLRSLTEADRAALVEHYASQALGSGAVEDLLRRVVDWSTRQGPEFREAAVQALARGATDATVGRVVRRRILTWSRENRLPGGHADVLIAVCSTTSLAAAYPQQAAVRLHHLARRSGGRKAESRLEQLALADVRLHRLMLQRLAHGLETRRWAADHRLFLGLTAPESLCAPGPRPHALLDEKGVRTCLRAGWAVLFAREPYGCGWKEQTDRWLAAAGHATRRHRDFLLDVLVDACQGRPVPLALLHEQARPYPVAPLVLRKINAAQGIRPSRPRP</sequence>
<proteinExistence type="predicted"/>
<keyword evidence="3" id="KW-1185">Reference proteome</keyword>
<feature type="compositionally biased region" description="Basic and acidic residues" evidence="1">
    <location>
        <begin position="29"/>
        <end position="38"/>
    </location>
</feature>